<dbReference type="OrthoDB" id="6768at2157"/>
<feature type="binding site" evidence="2">
    <location>
        <position position="168"/>
    </location>
    <ligand>
        <name>Zn(2+)</name>
        <dbReference type="ChEBI" id="CHEBI:29105"/>
    </ligand>
</feature>
<dbReference type="InterPro" id="IPR003029">
    <property type="entry name" value="S1_domain"/>
</dbReference>
<dbReference type="AlphaFoldDB" id="A0A0U3FG21"/>
<evidence type="ECO:0000256" key="1">
    <source>
        <dbReference type="ARBA" id="ARBA00022835"/>
    </source>
</evidence>
<dbReference type="GeneID" id="14550701"/>
<evidence type="ECO:0000259" key="3">
    <source>
        <dbReference type="PROSITE" id="PS50126"/>
    </source>
</evidence>
<proteinExistence type="inferred from homology"/>
<keyword evidence="1 2" id="KW-0271">Exosome</keyword>
<comment type="subcellular location">
    <subcellularLocation>
        <location evidence="2">Cytoplasm</location>
    </subcellularLocation>
</comment>
<feature type="binding site" evidence="2">
    <location>
        <position position="151"/>
    </location>
    <ligand>
        <name>Zn(2+)</name>
        <dbReference type="ChEBI" id="CHEBI:29105"/>
    </ligand>
</feature>
<dbReference type="GO" id="GO:0003676">
    <property type="term" value="F:nucleic acid binding"/>
    <property type="evidence" value="ECO:0007669"/>
    <property type="project" value="InterPro"/>
</dbReference>
<dbReference type="STRING" id="1435377.SUSAZ_00875"/>
<dbReference type="GO" id="GO:0006396">
    <property type="term" value="P:RNA processing"/>
    <property type="evidence" value="ECO:0007669"/>
    <property type="project" value="InterPro"/>
</dbReference>
<accession>A0A0U3FG21</accession>
<dbReference type="Proteomes" id="UP000060043">
    <property type="component" value="Chromosome"/>
</dbReference>
<dbReference type="Pfam" id="PF14382">
    <property type="entry name" value="ECR1_N"/>
    <property type="match status" value="1"/>
</dbReference>
<feature type="binding site" evidence="2">
    <location>
        <position position="154"/>
    </location>
    <ligand>
        <name>Zn(2+)</name>
        <dbReference type="ChEBI" id="CHEBI:29105"/>
    </ligand>
</feature>
<gene>
    <name evidence="2" type="primary">csl4</name>
    <name evidence="4" type="ORF">ATY89_05420</name>
    <name evidence="5" type="ORF">ATZ20_08440</name>
</gene>
<dbReference type="InterPro" id="IPR030850">
    <property type="entry name" value="Exosome_Csl4_arc"/>
</dbReference>
<dbReference type="PROSITE" id="PS50126">
    <property type="entry name" value="S1"/>
    <property type="match status" value="1"/>
</dbReference>
<keyword evidence="2" id="KW-0963">Cytoplasm</keyword>
<dbReference type="HAMAP" id="MF_00975">
    <property type="entry name" value="Exosome_Csl4"/>
    <property type="match status" value="1"/>
</dbReference>
<dbReference type="PaxDb" id="1435377-SUSAZ_00875"/>
<evidence type="ECO:0000313" key="7">
    <source>
        <dbReference type="Proteomes" id="UP000065473"/>
    </source>
</evidence>
<dbReference type="GO" id="GO:0005737">
    <property type="term" value="C:cytoplasm"/>
    <property type="evidence" value="ECO:0007669"/>
    <property type="project" value="UniProtKB-SubCell"/>
</dbReference>
<evidence type="ECO:0000313" key="5">
    <source>
        <dbReference type="EMBL" id="ALU32170.1"/>
    </source>
</evidence>
<dbReference type="SUPFAM" id="SSF110324">
    <property type="entry name" value="Ribosomal L27 protein-like"/>
    <property type="match status" value="1"/>
</dbReference>
<feature type="binding site" evidence="2">
    <location>
        <position position="171"/>
    </location>
    <ligand>
        <name>Zn(2+)</name>
        <dbReference type="ChEBI" id="CHEBI:29105"/>
    </ligand>
</feature>
<dbReference type="RefSeq" id="WP_015385376.1">
    <property type="nucleotide sequence ID" value="NZ_BHWZ01000001.1"/>
</dbReference>
<dbReference type="PANTHER" id="PTHR12686">
    <property type="entry name" value="3'-5' EXORIBONUCLEASE CSL4-RELATED"/>
    <property type="match status" value="1"/>
</dbReference>
<dbReference type="PANTHER" id="PTHR12686:SF8">
    <property type="entry name" value="EXOSOME COMPLEX COMPONENT CSL4"/>
    <property type="match status" value="1"/>
</dbReference>
<comment type="function">
    <text evidence="2">Non-catalytic component of the exosome, which is a complex involved in RNA degradation. Increases the RNA binding and the efficiency of RNA degradation. Helpful for the interaction of the exosome with A-poor RNAs.</text>
</comment>
<keyword evidence="2" id="KW-0862">Zinc</keyword>
<comment type="similarity">
    <text evidence="2">Belongs to the CSL4 family.</text>
</comment>
<dbReference type="GO" id="GO:0008270">
    <property type="term" value="F:zinc ion binding"/>
    <property type="evidence" value="ECO:0007669"/>
    <property type="project" value="UniProtKB-UniRule"/>
</dbReference>
<dbReference type="EMBL" id="CP013694">
    <property type="protein sequence ID" value="ALU29441.1"/>
    <property type="molecule type" value="Genomic_DNA"/>
</dbReference>
<sequence>MKNQGELLLPGEELSVIEEFTTGEGTYEFNGTVYSSVVGKAFYDMINRKVNSIGFKKPGILSLKKSKYVLGIVVGIKEDSAIINIQSLEDKSLVTTLSGYIHISQISSKYLNTISDAMRVGDIIRAKPINYIIPVPLTIKQRDLGVISAKCSICGSPLQRQDEEHLKCPDCGNIETRKLAFTVKKGGN</sequence>
<dbReference type="SMART" id="SM00316">
    <property type="entry name" value="S1"/>
    <property type="match status" value="1"/>
</dbReference>
<evidence type="ECO:0000313" key="6">
    <source>
        <dbReference type="Proteomes" id="UP000060043"/>
    </source>
</evidence>
<name>A0A0U3FG21_9CREN</name>
<dbReference type="NCBIfam" id="NF034126">
    <property type="entry name" value="PRK09521.1"/>
    <property type="match status" value="1"/>
</dbReference>
<dbReference type="GO" id="GO:0000178">
    <property type="term" value="C:exosome (RNase complex)"/>
    <property type="evidence" value="ECO:0007669"/>
    <property type="project" value="UniProtKB-KW"/>
</dbReference>
<dbReference type="Proteomes" id="UP000065473">
    <property type="component" value="Chromosome"/>
</dbReference>
<dbReference type="InterPro" id="IPR025721">
    <property type="entry name" value="Exosome_cplx_N_dom"/>
</dbReference>
<evidence type="ECO:0000313" key="4">
    <source>
        <dbReference type="EMBL" id="ALU29441.1"/>
    </source>
</evidence>
<dbReference type="SUPFAM" id="SSF50249">
    <property type="entry name" value="Nucleic acid-binding proteins"/>
    <property type="match status" value="1"/>
</dbReference>
<dbReference type="InterPro" id="IPR039771">
    <property type="entry name" value="Csl4"/>
</dbReference>
<comment type="subunit">
    <text evidence="2">Component of the archaeal exosome complex. Forms a trimer of Rrp4 and/or Csl4 subunits. The trimer associates with an hexameric ring-like arrangement composed of 3 Rrp41-Rrp42 heterodimers. Interacts with DnaG.</text>
</comment>
<dbReference type="Gene3D" id="2.40.50.100">
    <property type="match status" value="1"/>
</dbReference>
<dbReference type="GO" id="GO:0006401">
    <property type="term" value="P:RNA catabolic process"/>
    <property type="evidence" value="ECO:0007669"/>
    <property type="project" value="UniProtKB-UniRule"/>
</dbReference>
<keyword evidence="2" id="KW-0479">Metal-binding</keyword>
<evidence type="ECO:0000256" key="2">
    <source>
        <dbReference type="HAMAP-Rule" id="MF_00975"/>
    </source>
</evidence>
<protein>
    <recommendedName>
        <fullName evidence="2">Exosome complex component Csl4</fullName>
    </recommendedName>
</protein>
<dbReference type="InterPro" id="IPR012340">
    <property type="entry name" value="NA-bd_OB-fold"/>
</dbReference>
<reference evidence="6 7" key="1">
    <citation type="submission" date="2015-12" db="EMBL/GenBank/DDBJ databases">
        <title>A stable core within a dynamic pangenome in Sulfolobus acidocaldarius.</title>
        <authorList>
            <person name="Anderson R."/>
            <person name="Kouris A."/>
            <person name="Seward C."/>
            <person name="Campbell K."/>
            <person name="Whitaker R."/>
        </authorList>
    </citation>
    <scope>NUCLEOTIDE SEQUENCE [LARGE SCALE GENOMIC DNA]</scope>
    <source>
        <strain evidence="4 7">GG12-C01-09</strain>
        <strain evidence="5 6">NG05B_CO5_07</strain>
    </source>
</reference>
<feature type="domain" description="S1 motif" evidence="3">
    <location>
        <begin position="66"/>
        <end position="127"/>
    </location>
</feature>
<organism evidence="5 6">
    <name type="scientific">Sulfolobus acidocaldarius</name>
    <dbReference type="NCBI Taxonomy" id="2285"/>
    <lineage>
        <taxon>Archaea</taxon>
        <taxon>Thermoproteota</taxon>
        <taxon>Thermoprotei</taxon>
        <taxon>Sulfolobales</taxon>
        <taxon>Sulfolobaceae</taxon>
        <taxon>Sulfolobus</taxon>
    </lineage>
</organism>
<dbReference type="Gene3D" id="2.20.70.10">
    <property type="match status" value="1"/>
</dbReference>
<dbReference type="EMBL" id="CP013695">
    <property type="protein sequence ID" value="ALU32170.1"/>
    <property type="molecule type" value="Genomic_DNA"/>
</dbReference>
<dbReference type="Gene3D" id="2.40.50.140">
    <property type="entry name" value="Nucleic acid-binding proteins"/>
    <property type="match status" value="1"/>
</dbReference>